<dbReference type="PROSITE" id="PS51379">
    <property type="entry name" value="4FE4S_FER_2"/>
    <property type="match status" value="2"/>
</dbReference>
<dbReference type="Pfam" id="PF02754">
    <property type="entry name" value="CCG"/>
    <property type="match status" value="2"/>
</dbReference>
<keyword evidence="3" id="KW-0677">Repeat</keyword>
<evidence type="ECO:0000256" key="3">
    <source>
        <dbReference type="ARBA" id="ARBA00022737"/>
    </source>
</evidence>
<dbReference type="EMBL" id="CP014230">
    <property type="protein sequence ID" value="AMD93590.1"/>
    <property type="molecule type" value="Genomic_DNA"/>
</dbReference>
<dbReference type="InterPro" id="IPR009051">
    <property type="entry name" value="Helical_ferredxn"/>
</dbReference>
<dbReference type="EC" id="1.1.99.14" evidence="6"/>
<comment type="catalytic activity">
    <reaction evidence="6">
        <text>glycolate + A = glyoxylate + AH2</text>
        <dbReference type="Rhea" id="RHEA:21264"/>
        <dbReference type="ChEBI" id="CHEBI:13193"/>
        <dbReference type="ChEBI" id="CHEBI:17499"/>
        <dbReference type="ChEBI" id="CHEBI:29805"/>
        <dbReference type="ChEBI" id="CHEBI:36655"/>
        <dbReference type="EC" id="1.1.99.14"/>
    </reaction>
</comment>
<dbReference type="Proteomes" id="UP000063964">
    <property type="component" value="Chromosome"/>
</dbReference>
<protein>
    <recommendedName>
        <fullName evidence="6">Glycolate oxidase iron-sulfur subunit</fullName>
        <ecNumber evidence="6">1.1.99.14</ecNumber>
    </recommendedName>
</protein>
<evidence type="ECO:0000256" key="6">
    <source>
        <dbReference type="PIRNR" id="PIRNR000139"/>
    </source>
</evidence>
<gene>
    <name evidence="8" type="ORF">AXF15_11080</name>
</gene>
<comment type="function">
    <text evidence="6">Component of a complex that catalyzes the oxidation of glycolate to glyoxylate.</text>
</comment>
<evidence type="ECO:0000256" key="4">
    <source>
        <dbReference type="ARBA" id="ARBA00023004"/>
    </source>
</evidence>
<dbReference type="GO" id="GO:0051539">
    <property type="term" value="F:4 iron, 4 sulfur cluster binding"/>
    <property type="evidence" value="ECO:0007669"/>
    <property type="project" value="UniProtKB-UniRule"/>
</dbReference>
<dbReference type="PANTHER" id="PTHR32479:SF20">
    <property type="entry name" value="GLYCOLATE OXIDASE IRON-SULFUR SUBUNIT"/>
    <property type="match status" value="1"/>
</dbReference>
<dbReference type="PANTHER" id="PTHR32479">
    <property type="entry name" value="GLYCOLATE OXIDASE IRON-SULFUR SUBUNIT"/>
    <property type="match status" value="1"/>
</dbReference>
<dbReference type="STRING" id="888061.AXF15_11080"/>
<dbReference type="GO" id="GO:0019154">
    <property type="term" value="F:glycolate dehydrogenase activity"/>
    <property type="evidence" value="ECO:0007669"/>
    <property type="project" value="UniProtKB-EC"/>
</dbReference>
<dbReference type="AlphaFoldDB" id="A0A120KNA8"/>
<dbReference type="PROSITE" id="PS00198">
    <property type="entry name" value="4FE4S_FER_1"/>
    <property type="match status" value="1"/>
</dbReference>
<evidence type="ECO:0000313" key="8">
    <source>
        <dbReference type="EMBL" id="AMD93590.1"/>
    </source>
</evidence>
<proteinExistence type="predicted"/>
<keyword evidence="1 6" id="KW-0004">4Fe-4S</keyword>
<dbReference type="PIRSF" id="PIRSF000139">
    <property type="entry name" value="Glc_ox_4Fe-4S"/>
    <property type="match status" value="1"/>
</dbReference>
<evidence type="ECO:0000313" key="9">
    <source>
        <dbReference type="Proteomes" id="UP000063964"/>
    </source>
</evidence>
<comment type="cofactor">
    <cofactor evidence="6">
        <name>[4Fe-4S] cluster</name>
        <dbReference type="ChEBI" id="CHEBI:49883"/>
    </cofactor>
    <text evidence="6">Binds 2 [4Fe-4S] clusters.</text>
</comment>
<evidence type="ECO:0000256" key="2">
    <source>
        <dbReference type="ARBA" id="ARBA00022723"/>
    </source>
</evidence>
<keyword evidence="6" id="KW-0249">Electron transport</keyword>
<dbReference type="InterPro" id="IPR004017">
    <property type="entry name" value="Cys_rich_dom"/>
</dbReference>
<evidence type="ECO:0000256" key="5">
    <source>
        <dbReference type="ARBA" id="ARBA00023014"/>
    </source>
</evidence>
<dbReference type="KEGG" id="doa:AXF15_11080"/>
<reference evidence="9" key="1">
    <citation type="submission" date="2016-02" db="EMBL/GenBank/DDBJ databases">
        <authorList>
            <person name="Holder M.E."/>
            <person name="Ajami N.J."/>
            <person name="Petrosino J.F."/>
        </authorList>
    </citation>
    <scope>NUCLEOTIDE SEQUENCE [LARGE SCALE GENOMIC DNA]</scope>
    <source>
        <strain evidence="9">DSM 12838</strain>
    </source>
</reference>
<dbReference type="Pfam" id="PF13183">
    <property type="entry name" value="Fer4_8"/>
    <property type="match status" value="1"/>
</dbReference>
<dbReference type="SUPFAM" id="SSF46548">
    <property type="entry name" value="alpha-helical ferredoxin"/>
    <property type="match status" value="1"/>
</dbReference>
<feature type="domain" description="4Fe-4S ferredoxin-type" evidence="7">
    <location>
        <begin position="11"/>
        <end position="42"/>
    </location>
</feature>
<accession>A0A120KNA8</accession>
<dbReference type="GO" id="GO:0046872">
    <property type="term" value="F:metal ion binding"/>
    <property type="evidence" value="ECO:0007669"/>
    <property type="project" value="UniProtKB-UniRule"/>
</dbReference>
<comment type="catalytic activity">
    <reaction evidence="6">
        <text>(R)-lactate + A = pyruvate + AH2</text>
        <dbReference type="Rhea" id="RHEA:15089"/>
        <dbReference type="ChEBI" id="CHEBI:13193"/>
        <dbReference type="ChEBI" id="CHEBI:15361"/>
        <dbReference type="ChEBI" id="CHEBI:16004"/>
        <dbReference type="ChEBI" id="CHEBI:17499"/>
    </reaction>
</comment>
<dbReference type="Gene3D" id="1.10.1060.10">
    <property type="entry name" value="Alpha-helical ferredoxin"/>
    <property type="match status" value="1"/>
</dbReference>
<sequence length="429" mass="46476">MSTDVHQLAGMLHELDDQMVACMRCGMCQAVCPVFAESMNEGDVARGKIALLENLSHEMIKDPGGVQEKLNRCLLCGSCAFNCPSGVKVLDIFLKARVIVSSYMGLSPIKKAIFKGLLTKPALFNSLLDVASRFQSLFTKPASEIIGSSCARINAPVVGDRHFMPLAKTPLRKLEPSRSTPPGKGGYRVAFFSGCVVDKIYPQVGQAVLKALDHHGIGVYMPAGQACCGIPALASGDKESFDKLVMANLELFEKESFDYLLTPCATCTATMHEIWPLMSGDKSQGVQERIAALSAKVVDVSQFMVDVLQAALPAEGSGLRVTYHDPCHLKKSMKVSEQPRALLRSNPGVEFVEMAEADYCCGCGGSFNLQHYDLSKDIGTRKRDSIVAAKADVVATSCPACMLQLSDMLSRHQDKVAVKHVMEIYAETL</sequence>
<keyword evidence="2 6" id="KW-0479">Metal-binding</keyword>
<dbReference type="InterPro" id="IPR017896">
    <property type="entry name" value="4Fe4S_Fe-S-bd"/>
</dbReference>
<dbReference type="OrthoDB" id="9770306at2"/>
<evidence type="ECO:0000256" key="1">
    <source>
        <dbReference type="ARBA" id="ARBA00022485"/>
    </source>
</evidence>
<dbReference type="RefSeq" id="WP_066607412.1">
    <property type="nucleotide sequence ID" value="NZ_CP014230.1"/>
</dbReference>
<keyword evidence="6" id="KW-0813">Transport</keyword>
<keyword evidence="5 6" id="KW-0411">Iron-sulfur</keyword>
<dbReference type="InterPro" id="IPR012257">
    <property type="entry name" value="Glc_ox_4Fe-4S"/>
</dbReference>
<dbReference type="InterPro" id="IPR017900">
    <property type="entry name" value="4Fe4S_Fe_S_CS"/>
</dbReference>
<organism evidence="8 9">
    <name type="scientific">Desulfomicrobium orale DSM 12838</name>
    <dbReference type="NCBI Taxonomy" id="888061"/>
    <lineage>
        <taxon>Bacteria</taxon>
        <taxon>Pseudomonadati</taxon>
        <taxon>Thermodesulfobacteriota</taxon>
        <taxon>Desulfovibrionia</taxon>
        <taxon>Desulfovibrionales</taxon>
        <taxon>Desulfomicrobiaceae</taxon>
        <taxon>Desulfomicrobium</taxon>
    </lineage>
</organism>
<keyword evidence="9" id="KW-1185">Reference proteome</keyword>
<evidence type="ECO:0000259" key="7">
    <source>
        <dbReference type="PROSITE" id="PS51379"/>
    </source>
</evidence>
<keyword evidence="4 6" id="KW-0408">Iron</keyword>
<feature type="domain" description="4Fe-4S ferredoxin-type" evidence="7">
    <location>
        <begin position="64"/>
        <end position="93"/>
    </location>
</feature>
<name>A0A120KNA8_9BACT</name>